<keyword evidence="2" id="KW-1133">Transmembrane helix</keyword>
<feature type="transmembrane region" description="Helical" evidence="2">
    <location>
        <begin position="303"/>
        <end position="326"/>
    </location>
</feature>
<dbReference type="EMBL" id="JBANRG010000070">
    <property type="protein sequence ID" value="KAK7440052.1"/>
    <property type="molecule type" value="Genomic_DNA"/>
</dbReference>
<accession>A0ABR1IUS1</accession>
<sequence>MFSRTTKASFNAHFQSIHARVTRNRLTTVFFLFGFIHCIAQGFIQSFLFTIDSQYSSFLSNITDTAQVPKAYHTNLLGHSGDFQLEECDYIPHSRAKCSYIFDSQMLLNSTSAHVASIDLSQVTLSTDKSSGSQVVLQAFDTDSQNSDKIVNITFNDQCLGTLLYTQQHLQNSQREDLAFLALQFWLFAISVIAMCYDSVPHVLTILGTRILLTAWSIYALWRTEYQQSIFKQMIEDPRSPCHVKIFPTYSSTRIHYEIPDLVLNCTALGIAVYLSWSLLRVFNSEKVQHIGAPKEINQLYKYFLAVQVCLQLEAFVLMTWMGLWLDQLFNSYIHFISNRQTLYEVLFTLHTILLVPWMLAGWFGIRYEKRIITAIFILMSTIFTVFACAMFIASTYRWTYYVWPCWGCFTTAALVLLLATTILSMICWKNFGKGLSQYLYAESALASSNFATEVFEPDVEKADKKAGKKFDKLQHFHIPTLSSSSSHSFYGSEHSSTLNLH</sequence>
<evidence type="ECO:0000313" key="4">
    <source>
        <dbReference type="Proteomes" id="UP001498398"/>
    </source>
</evidence>
<evidence type="ECO:0000256" key="2">
    <source>
        <dbReference type="SAM" id="Phobius"/>
    </source>
</evidence>
<feature type="transmembrane region" description="Helical" evidence="2">
    <location>
        <begin position="373"/>
        <end position="395"/>
    </location>
</feature>
<dbReference type="PANTHER" id="PTHR34391:SF2">
    <property type="entry name" value="TRP C-TERMINAL DOMAIN-CONTAINING PROTEIN"/>
    <property type="match status" value="1"/>
</dbReference>
<evidence type="ECO:0000256" key="1">
    <source>
        <dbReference type="SAM" id="MobiDB-lite"/>
    </source>
</evidence>
<dbReference type="Proteomes" id="UP001498398">
    <property type="component" value="Unassembled WGS sequence"/>
</dbReference>
<reference evidence="3 4" key="1">
    <citation type="submission" date="2024-01" db="EMBL/GenBank/DDBJ databases">
        <title>A draft genome for the cacao thread blight pathogen Marasmiellus scandens.</title>
        <authorList>
            <person name="Baruah I.K."/>
            <person name="Leung J."/>
            <person name="Bukari Y."/>
            <person name="Amoako-Attah I."/>
            <person name="Meinhardt L.W."/>
            <person name="Bailey B.A."/>
            <person name="Cohen S.P."/>
        </authorList>
    </citation>
    <scope>NUCLEOTIDE SEQUENCE [LARGE SCALE GENOMIC DNA]</scope>
    <source>
        <strain evidence="3 4">GH-19</strain>
    </source>
</reference>
<feature type="transmembrane region" description="Helical" evidence="2">
    <location>
        <begin position="262"/>
        <end position="283"/>
    </location>
</feature>
<feature type="transmembrane region" description="Helical" evidence="2">
    <location>
        <begin position="178"/>
        <end position="197"/>
    </location>
</feature>
<proteinExistence type="predicted"/>
<feature type="transmembrane region" description="Helical" evidence="2">
    <location>
        <begin position="204"/>
        <end position="222"/>
    </location>
</feature>
<name>A0ABR1IUS1_9AGAR</name>
<keyword evidence="2" id="KW-0812">Transmembrane</keyword>
<feature type="region of interest" description="Disordered" evidence="1">
    <location>
        <begin position="483"/>
        <end position="502"/>
    </location>
</feature>
<dbReference type="PANTHER" id="PTHR34391">
    <property type="entry name" value="UPF0658 GOLGI APPARATUS MEMBRANE PROTEIN C1952.10C-RELATED"/>
    <property type="match status" value="1"/>
</dbReference>
<feature type="transmembrane region" description="Helical" evidence="2">
    <location>
        <begin position="401"/>
        <end position="429"/>
    </location>
</feature>
<protein>
    <submittedName>
        <fullName evidence="3">Uncharacterized protein</fullName>
    </submittedName>
</protein>
<feature type="transmembrane region" description="Helical" evidence="2">
    <location>
        <begin position="29"/>
        <end position="51"/>
    </location>
</feature>
<keyword evidence="2" id="KW-0472">Membrane</keyword>
<evidence type="ECO:0000313" key="3">
    <source>
        <dbReference type="EMBL" id="KAK7440052.1"/>
    </source>
</evidence>
<comment type="caution">
    <text evidence="3">The sequence shown here is derived from an EMBL/GenBank/DDBJ whole genome shotgun (WGS) entry which is preliminary data.</text>
</comment>
<feature type="transmembrane region" description="Helical" evidence="2">
    <location>
        <begin position="346"/>
        <end position="366"/>
    </location>
</feature>
<keyword evidence="4" id="KW-1185">Reference proteome</keyword>
<gene>
    <name evidence="3" type="ORF">VKT23_017303</name>
</gene>
<organism evidence="3 4">
    <name type="scientific">Marasmiellus scandens</name>
    <dbReference type="NCBI Taxonomy" id="2682957"/>
    <lineage>
        <taxon>Eukaryota</taxon>
        <taxon>Fungi</taxon>
        <taxon>Dikarya</taxon>
        <taxon>Basidiomycota</taxon>
        <taxon>Agaricomycotina</taxon>
        <taxon>Agaricomycetes</taxon>
        <taxon>Agaricomycetidae</taxon>
        <taxon>Agaricales</taxon>
        <taxon>Marasmiineae</taxon>
        <taxon>Omphalotaceae</taxon>
        <taxon>Marasmiellus</taxon>
    </lineage>
</organism>
<dbReference type="InterPro" id="IPR040410">
    <property type="entry name" value="UPF0658_Golgi"/>
</dbReference>